<dbReference type="InterPro" id="IPR017853">
    <property type="entry name" value="GH"/>
</dbReference>
<dbReference type="EMBL" id="CAUOFW020000980">
    <property type="protein sequence ID" value="CAK9139682.1"/>
    <property type="molecule type" value="Genomic_DNA"/>
</dbReference>
<protein>
    <recommendedName>
        <fullName evidence="3">Glycosyl hydrolase family 13 catalytic domain-containing protein</fullName>
    </recommendedName>
</protein>
<organism evidence="1 2">
    <name type="scientific">Ilex paraguariensis</name>
    <name type="common">yerba mate</name>
    <dbReference type="NCBI Taxonomy" id="185542"/>
    <lineage>
        <taxon>Eukaryota</taxon>
        <taxon>Viridiplantae</taxon>
        <taxon>Streptophyta</taxon>
        <taxon>Embryophyta</taxon>
        <taxon>Tracheophyta</taxon>
        <taxon>Spermatophyta</taxon>
        <taxon>Magnoliopsida</taxon>
        <taxon>eudicotyledons</taxon>
        <taxon>Gunneridae</taxon>
        <taxon>Pentapetalae</taxon>
        <taxon>asterids</taxon>
        <taxon>campanulids</taxon>
        <taxon>Aquifoliales</taxon>
        <taxon>Aquifoliaceae</taxon>
        <taxon>Ilex</taxon>
    </lineage>
</organism>
<gene>
    <name evidence="1" type="ORF">ILEXP_LOCUS7082</name>
</gene>
<name>A0ABC8R6G1_9AQUA</name>
<dbReference type="SUPFAM" id="SSF51445">
    <property type="entry name" value="(Trans)glycosidases"/>
    <property type="match status" value="1"/>
</dbReference>
<evidence type="ECO:0000313" key="2">
    <source>
        <dbReference type="Proteomes" id="UP001642360"/>
    </source>
</evidence>
<sequence length="174" mass="19702">MFYVGPAIDCVLCRSGDQLCVLCLVPRPTREYEGFDWQGDLPLKFPQRDLFIYEMHVRGFTCHESSQVKFPGTYLGVVEKLDHLKELGVNCIELMPCHEFNELEYYSYNSILGLRNFALIVGNVVPSNTTTADSDSFNSWWFYKGEYIVGAAKGERGHVLWIAGGTNIGICPFP</sequence>
<keyword evidence="2" id="KW-1185">Reference proteome</keyword>
<evidence type="ECO:0000313" key="1">
    <source>
        <dbReference type="EMBL" id="CAK9139682.1"/>
    </source>
</evidence>
<accession>A0ABC8R6G1</accession>
<reference evidence="1 2" key="1">
    <citation type="submission" date="2024-02" db="EMBL/GenBank/DDBJ databases">
        <authorList>
            <person name="Vignale AGUSTIN F."/>
            <person name="Sosa J E."/>
            <person name="Modenutti C."/>
        </authorList>
    </citation>
    <scope>NUCLEOTIDE SEQUENCE [LARGE SCALE GENOMIC DNA]</scope>
</reference>
<evidence type="ECO:0008006" key="3">
    <source>
        <dbReference type="Google" id="ProtNLM"/>
    </source>
</evidence>
<dbReference type="AlphaFoldDB" id="A0ABC8R6G1"/>
<proteinExistence type="predicted"/>
<dbReference type="Gene3D" id="3.20.20.80">
    <property type="entry name" value="Glycosidases"/>
    <property type="match status" value="1"/>
</dbReference>
<comment type="caution">
    <text evidence="1">The sequence shown here is derived from an EMBL/GenBank/DDBJ whole genome shotgun (WGS) entry which is preliminary data.</text>
</comment>
<dbReference type="Proteomes" id="UP001642360">
    <property type="component" value="Unassembled WGS sequence"/>
</dbReference>
<dbReference type="PANTHER" id="PTHR43002">
    <property type="entry name" value="GLYCOGEN DEBRANCHING ENZYME"/>
    <property type="match status" value="1"/>
</dbReference>